<keyword evidence="3" id="KW-0418">Kinase</keyword>
<keyword evidence="1" id="KW-1133">Transmembrane helix</keyword>
<evidence type="ECO:0000313" key="3">
    <source>
        <dbReference type="EMBL" id="MCL6295862.1"/>
    </source>
</evidence>
<keyword evidence="3" id="KW-0808">Transferase</keyword>
<evidence type="ECO:0000259" key="2">
    <source>
        <dbReference type="Pfam" id="PF06580"/>
    </source>
</evidence>
<feature type="transmembrane region" description="Helical" evidence="1">
    <location>
        <begin position="59"/>
        <end position="79"/>
    </location>
</feature>
<dbReference type="InterPro" id="IPR050640">
    <property type="entry name" value="Bact_2-comp_sensor_kinase"/>
</dbReference>
<protein>
    <submittedName>
        <fullName evidence="3">Histidine kinase</fullName>
    </submittedName>
</protein>
<dbReference type="EMBL" id="JAMFLZ010000005">
    <property type="protein sequence ID" value="MCL6295862.1"/>
    <property type="molecule type" value="Genomic_DNA"/>
</dbReference>
<feature type="domain" description="Signal transduction histidine kinase internal region" evidence="2">
    <location>
        <begin position="135"/>
        <end position="210"/>
    </location>
</feature>
<accession>A0ABT0QFU1</accession>
<dbReference type="Proteomes" id="UP001165381">
    <property type="component" value="Unassembled WGS sequence"/>
</dbReference>
<feature type="transmembrane region" description="Helical" evidence="1">
    <location>
        <begin position="91"/>
        <end position="113"/>
    </location>
</feature>
<organism evidence="3 4">
    <name type="scientific">Jejuia spongiicola</name>
    <dbReference type="NCBI Taxonomy" id="2942207"/>
    <lineage>
        <taxon>Bacteria</taxon>
        <taxon>Pseudomonadati</taxon>
        <taxon>Bacteroidota</taxon>
        <taxon>Flavobacteriia</taxon>
        <taxon>Flavobacteriales</taxon>
        <taxon>Flavobacteriaceae</taxon>
        <taxon>Jejuia</taxon>
    </lineage>
</organism>
<dbReference type="PANTHER" id="PTHR34220">
    <property type="entry name" value="SENSOR HISTIDINE KINASE YPDA"/>
    <property type="match status" value="1"/>
</dbReference>
<feature type="transmembrane region" description="Helical" evidence="1">
    <location>
        <begin position="6"/>
        <end position="23"/>
    </location>
</feature>
<dbReference type="Pfam" id="PF06580">
    <property type="entry name" value="His_kinase"/>
    <property type="match status" value="1"/>
</dbReference>
<keyword evidence="1" id="KW-0812">Transmembrane</keyword>
<name>A0ABT0QFU1_9FLAO</name>
<evidence type="ECO:0000256" key="1">
    <source>
        <dbReference type="SAM" id="Phobius"/>
    </source>
</evidence>
<feature type="transmembrane region" description="Helical" evidence="1">
    <location>
        <begin position="35"/>
        <end position="53"/>
    </location>
</feature>
<evidence type="ECO:0000313" key="4">
    <source>
        <dbReference type="Proteomes" id="UP001165381"/>
    </source>
</evidence>
<dbReference type="GO" id="GO:0016301">
    <property type="term" value="F:kinase activity"/>
    <property type="evidence" value="ECO:0007669"/>
    <property type="project" value="UniProtKB-KW"/>
</dbReference>
<dbReference type="RefSeq" id="WP_143404084.1">
    <property type="nucleotide sequence ID" value="NZ_JAMFLZ010000005.1"/>
</dbReference>
<comment type="caution">
    <text evidence="3">The sequence shown here is derived from an EMBL/GenBank/DDBJ whole genome shotgun (WGS) entry which is preliminary data.</text>
</comment>
<proteinExistence type="predicted"/>
<dbReference type="InterPro" id="IPR010559">
    <property type="entry name" value="Sig_transdc_His_kin_internal"/>
</dbReference>
<keyword evidence="4" id="KW-1185">Reference proteome</keyword>
<reference evidence="3" key="1">
    <citation type="submission" date="2022-05" db="EMBL/GenBank/DDBJ databases">
        <authorList>
            <person name="Park J.-S."/>
        </authorList>
    </citation>
    <scope>NUCLEOTIDE SEQUENCE</scope>
    <source>
        <strain evidence="3">2012CJ34-3</strain>
    </source>
</reference>
<dbReference type="PANTHER" id="PTHR34220:SF7">
    <property type="entry name" value="SENSOR HISTIDINE KINASE YPDA"/>
    <property type="match status" value="1"/>
</dbReference>
<keyword evidence="1" id="KW-0472">Membrane</keyword>
<gene>
    <name evidence="3" type="ORF">M3P09_12705</name>
</gene>
<sequence>MEPILHIFIWSIVLFYPYMKYLGREGGYMMTFAHELNSLLFKMTISYFLYLWFFPKKNLLKFIPFVIIAFVLNAVIYEFSDRVFHKENAHFWKHFAANMLTYISFGIVFFAIYSVKGLYKKQLVIDSLSKEKREAELKALKAQVDPHFLFNTLNTIYANALKKDEKTPELILKLSDSFRYLLHEGQKAQVLVQQEIRHVNDYINLQQERLLRKVKVDFISKIDSEEKHISPLLFIGFVENAFKYTSILKGENHLIKINIQLQNNELIFQCQNPFLANAEESLELGWKKSGVGIKNTQNRLQLLYPEKHQLEIKKENNLFNVLLKIEL</sequence>